<evidence type="ECO:0000259" key="8">
    <source>
        <dbReference type="Pfam" id="PF02770"/>
    </source>
</evidence>
<feature type="domain" description="Acyl-CoA oxidase/dehydrogenase middle" evidence="8">
    <location>
        <begin position="288"/>
        <end position="390"/>
    </location>
</feature>
<dbReference type="OrthoDB" id="9775090at2"/>
<dbReference type="InterPro" id="IPR037069">
    <property type="entry name" value="AcylCoA_DH/ox_N_sf"/>
</dbReference>
<evidence type="ECO:0000256" key="1">
    <source>
        <dbReference type="ARBA" id="ARBA00001974"/>
    </source>
</evidence>
<keyword evidence="4 6" id="KW-0274">FAD</keyword>
<dbReference type="FunFam" id="2.40.110.10:FF:000015">
    <property type="entry name" value="Acyl-CoA dehydrogenase"/>
    <property type="match status" value="1"/>
</dbReference>
<sequence>MIKVPDPVPLPSGPALNAVAREAVAAARHRLQRLRAVVAQRVTRDGRVDRALMDHDQRLVHGLAWAGTLTASLDATAAWHETALAAGRAGADEDRLLLIGFAEYLGQLAHGIVMGQNEIVRDAEYGPEAGGAEFAADPAVAWFLGCDLRATRAALAASLAEGGQVADTLHDELLDQFRRELNRFATDRILPVAHHLHLRDELVPQALLDEMAALGVFGLCIGEEHGGLGLGKLAMAVVTEELSRAWIAAGSLGTRAEIAGELISHGGTEAQKARYLPEIAAGRCLPAAVFTEPDTGSDLGAVSTRAMRSAEGSWQIQGAKTWITHAARSDLMTVLVRTDPESRDHNGLSILLAEKPRGSEADPFPAEGMTGSEIGVLGYRGMREYALSFDGFTVPAEGLLGGVEARGFRQLMQTFEGARIQTAARAVGVARRALELALAYATDRRQFGQALIGFPRVSDKIAIMATETVMAREMTYAAARQKDGGRRCDIEAGMAKLIAARVAWSAADASLQIHGGNGYALEFEASRILVDARILNIFEGAAEIQAQIIARGLLSGGGNAV</sequence>
<comment type="cofactor">
    <cofactor evidence="1 6">
        <name>FAD</name>
        <dbReference type="ChEBI" id="CHEBI:57692"/>
    </cofactor>
</comment>
<dbReference type="RefSeq" id="WP_124085268.1">
    <property type="nucleotide sequence ID" value="NZ_UXAW01000045.1"/>
</dbReference>
<dbReference type="EC" id="1.3.99.-" evidence="10"/>
<dbReference type="InterPro" id="IPR009100">
    <property type="entry name" value="AcylCoA_DH/oxidase_NM_dom_sf"/>
</dbReference>
<dbReference type="FunFam" id="1.20.140.10:FF:000001">
    <property type="entry name" value="Acyl-CoA dehydrogenase"/>
    <property type="match status" value="1"/>
</dbReference>
<dbReference type="GO" id="GO:0003995">
    <property type="term" value="F:acyl-CoA dehydrogenase activity"/>
    <property type="evidence" value="ECO:0007669"/>
    <property type="project" value="InterPro"/>
</dbReference>
<evidence type="ECO:0000256" key="4">
    <source>
        <dbReference type="ARBA" id="ARBA00022827"/>
    </source>
</evidence>
<dbReference type="PROSITE" id="PS00073">
    <property type="entry name" value="ACYL_COA_DH_2"/>
    <property type="match status" value="1"/>
</dbReference>
<dbReference type="InterPro" id="IPR006091">
    <property type="entry name" value="Acyl-CoA_Oxase/DH_mid-dom"/>
</dbReference>
<evidence type="ECO:0000256" key="3">
    <source>
        <dbReference type="ARBA" id="ARBA00022630"/>
    </source>
</evidence>
<keyword evidence="3 6" id="KW-0285">Flavoprotein</keyword>
<feature type="domain" description="Acyl-CoA dehydrogenase/oxidase N-terminal" evidence="9">
    <location>
        <begin position="175"/>
        <end position="282"/>
    </location>
</feature>
<dbReference type="GO" id="GO:0050660">
    <property type="term" value="F:flavin adenine dinucleotide binding"/>
    <property type="evidence" value="ECO:0007669"/>
    <property type="project" value="InterPro"/>
</dbReference>
<dbReference type="InterPro" id="IPR036250">
    <property type="entry name" value="AcylCo_DH-like_C"/>
</dbReference>
<dbReference type="Proteomes" id="UP000277498">
    <property type="component" value="Unassembled WGS sequence"/>
</dbReference>
<dbReference type="SUPFAM" id="SSF56645">
    <property type="entry name" value="Acyl-CoA dehydrogenase NM domain-like"/>
    <property type="match status" value="1"/>
</dbReference>
<keyword evidence="11" id="KW-1185">Reference proteome</keyword>
<evidence type="ECO:0000313" key="10">
    <source>
        <dbReference type="EMBL" id="VDC22656.1"/>
    </source>
</evidence>
<dbReference type="Gene3D" id="1.20.140.10">
    <property type="entry name" value="Butyryl-CoA Dehydrogenase, subunit A, domain 3"/>
    <property type="match status" value="1"/>
</dbReference>
<evidence type="ECO:0000259" key="9">
    <source>
        <dbReference type="Pfam" id="PF02771"/>
    </source>
</evidence>
<dbReference type="SUPFAM" id="SSF47203">
    <property type="entry name" value="Acyl-CoA dehydrogenase C-terminal domain-like"/>
    <property type="match status" value="1"/>
</dbReference>
<reference evidence="10 11" key="1">
    <citation type="submission" date="2018-11" db="EMBL/GenBank/DDBJ databases">
        <authorList>
            <person name="Criscuolo A."/>
        </authorList>
    </citation>
    <scope>NUCLEOTIDE SEQUENCE [LARGE SCALE GENOMIC DNA]</scope>
    <source>
        <strain evidence="10">ACIP111625</strain>
    </source>
</reference>
<dbReference type="PANTHER" id="PTHR43884:SF25">
    <property type="entry name" value="ACYL-COA DEHYDROGENASE YDBM-RELATED"/>
    <property type="match status" value="1"/>
</dbReference>
<dbReference type="Pfam" id="PF02770">
    <property type="entry name" value="Acyl-CoA_dh_M"/>
    <property type="match status" value="1"/>
</dbReference>
<evidence type="ECO:0000256" key="5">
    <source>
        <dbReference type="ARBA" id="ARBA00023002"/>
    </source>
</evidence>
<dbReference type="Gene3D" id="2.40.110.10">
    <property type="entry name" value="Butyryl-CoA Dehydrogenase, subunit A, domain 2"/>
    <property type="match status" value="1"/>
</dbReference>
<dbReference type="Pfam" id="PF00441">
    <property type="entry name" value="Acyl-CoA_dh_1"/>
    <property type="match status" value="1"/>
</dbReference>
<evidence type="ECO:0000313" key="11">
    <source>
        <dbReference type="Proteomes" id="UP000277498"/>
    </source>
</evidence>
<evidence type="ECO:0000256" key="6">
    <source>
        <dbReference type="RuleBase" id="RU362125"/>
    </source>
</evidence>
<dbReference type="InterPro" id="IPR009075">
    <property type="entry name" value="AcylCo_DH/oxidase_C"/>
</dbReference>
<dbReference type="PANTHER" id="PTHR43884">
    <property type="entry name" value="ACYL-COA DEHYDROGENASE"/>
    <property type="match status" value="1"/>
</dbReference>
<proteinExistence type="inferred from homology"/>
<comment type="similarity">
    <text evidence="2 6">Belongs to the acyl-CoA dehydrogenase family.</text>
</comment>
<dbReference type="EMBL" id="UXAW01000045">
    <property type="protein sequence ID" value="VDC22656.1"/>
    <property type="molecule type" value="Genomic_DNA"/>
</dbReference>
<feature type="domain" description="Acyl-CoA dehydrogenase/oxidase C-terminal" evidence="7">
    <location>
        <begin position="406"/>
        <end position="554"/>
    </location>
</feature>
<dbReference type="InterPro" id="IPR046373">
    <property type="entry name" value="Acyl-CoA_Oxase/DH_mid-dom_sf"/>
</dbReference>
<dbReference type="AlphaFoldDB" id="A0A3P5WVY4"/>
<name>A0A3P5WVY4_9RHOB</name>
<evidence type="ECO:0000259" key="7">
    <source>
        <dbReference type="Pfam" id="PF00441"/>
    </source>
</evidence>
<evidence type="ECO:0000256" key="2">
    <source>
        <dbReference type="ARBA" id="ARBA00009347"/>
    </source>
</evidence>
<dbReference type="InterPro" id="IPR006089">
    <property type="entry name" value="Acyl-CoA_DH_CS"/>
</dbReference>
<dbReference type="Gene3D" id="1.10.540.10">
    <property type="entry name" value="Acyl-CoA dehydrogenase/oxidase, N-terminal domain"/>
    <property type="match status" value="1"/>
</dbReference>
<dbReference type="InterPro" id="IPR013786">
    <property type="entry name" value="AcylCoA_DH/ox_N"/>
</dbReference>
<gene>
    <name evidence="10" type="primary">mmgC_1</name>
    <name evidence="10" type="ORF">XINFAN_00838</name>
</gene>
<protein>
    <submittedName>
        <fullName evidence="10">Acyl-CoA dehydrogenase</fullName>
        <ecNumber evidence="10">1.3.99.-</ecNumber>
    </submittedName>
</protein>
<accession>A0A3P5WVY4</accession>
<keyword evidence="5 6" id="KW-0560">Oxidoreductase</keyword>
<dbReference type="Pfam" id="PF02771">
    <property type="entry name" value="Acyl-CoA_dh_N"/>
    <property type="match status" value="1"/>
</dbReference>
<organism evidence="10 11">
    <name type="scientific">Pseudogemmobacter humi</name>
    <dbReference type="NCBI Taxonomy" id="2483812"/>
    <lineage>
        <taxon>Bacteria</taxon>
        <taxon>Pseudomonadati</taxon>
        <taxon>Pseudomonadota</taxon>
        <taxon>Alphaproteobacteria</taxon>
        <taxon>Rhodobacterales</taxon>
        <taxon>Paracoccaceae</taxon>
        <taxon>Pseudogemmobacter</taxon>
    </lineage>
</organism>